<proteinExistence type="inferred from homology"/>
<feature type="region of interest" description="Disordered" evidence="2">
    <location>
        <begin position="1"/>
        <end position="24"/>
    </location>
</feature>
<dbReference type="Pfam" id="PF10674">
    <property type="entry name" value="Ycf54"/>
    <property type="match status" value="1"/>
</dbReference>
<dbReference type="EMBL" id="MU069987">
    <property type="protein sequence ID" value="KAF5831004.1"/>
    <property type="molecule type" value="Genomic_DNA"/>
</dbReference>
<dbReference type="Proteomes" id="UP000815325">
    <property type="component" value="Unassembled WGS sequence"/>
</dbReference>
<dbReference type="PANTHER" id="PTHR35319">
    <property type="match status" value="1"/>
</dbReference>
<sequence>MQHQLAWHARGASKPSLSSTALNPSISRPTAIHARPALTSLAPLSASSRGSRPIVAAAAESAAQQPAAATQPSSSDAAQKAAKVLEKATPKQKEWYAVVAYAEFFFNDPQNESLAEQLRERVRYFKEINREIDFYIVPEPRWLDQKYPEQAKMVRRPCAAIMSTDKSWITFMKLRLDRVLRFDLGPIPDSEALAVGGKLPEFKKPEKWTAPYPGYTPGWWEKFIPQ</sequence>
<name>A0ABQ7G8U8_DUNSA</name>
<gene>
    <name evidence="3" type="ORF">DUNSADRAFT_13760</name>
</gene>
<reference evidence="3" key="1">
    <citation type="submission" date="2017-08" db="EMBL/GenBank/DDBJ databases">
        <authorList>
            <person name="Polle J.E."/>
            <person name="Barry K."/>
            <person name="Cushman J."/>
            <person name="Schmutz J."/>
            <person name="Tran D."/>
            <person name="Hathwaick L.T."/>
            <person name="Yim W.C."/>
            <person name="Jenkins J."/>
            <person name="Mckie-Krisberg Z.M."/>
            <person name="Prochnik S."/>
            <person name="Lindquist E."/>
            <person name="Dockter R.B."/>
            <person name="Adam C."/>
            <person name="Molina H."/>
            <person name="Bunkerborg J."/>
            <person name="Jin E."/>
            <person name="Buchheim M."/>
            <person name="Magnuson J."/>
        </authorList>
    </citation>
    <scope>NUCLEOTIDE SEQUENCE</scope>
    <source>
        <strain evidence="3">CCAP 19/18</strain>
    </source>
</reference>
<dbReference type="Gene3D" id="3.30.70.1860">
    <property type="entry name" value="Uncharacterised protein family Ycf54"/>
    <property type="match status" value="1"/>
</dbReference>
<feature type="compositionally biased region" description="Polar residues" evidence="2">
    <location>
        <begin position="15"/>
        <end position="24"/>
    </location>
</feature>
<accession>A0ABQ7G8U8</accession>
<dbReference type="InterPro" id="IPR019616">
    <property type="entry name" value="Ycf54"/>
</dbReference>
<comment type="caution">
    <text evidence="3">The sequence shown here is derived from an EMBL/GenBank/DDBJ whole genome shotgun (WGS) entry which is preliminary data.</text>
</comment>
<keyword evidence="4" id="KW-1185">Reference proteome</keyword>
<organism evidence="3 4">
    <name type="scientific">Dunaliella salina</name>
    <name type="common">Green alga</name>
    <name type="synonym">Protococcus salinus</name>
    <dbReference type="NCBI Taxonomy" id="3046"/>
    <lineage>
        <taxon>Eukaryota</taxon>
        <taxon>Viridiplantae</taxon>
        <taxon>Chlorophyta</taxon>
        <taxon>core chlorophytes</taxon>
        <taxon>Chlorophyceae</taxon>
        <taxon>CS clade</taxon>
        <taxon>Chlamydomonadales</taxon>
        <taxon>Dunaliellaceae</taxon>
        <taxon>Dunaliella</taxon>
    </lineage>
</organism>
<evidence type="ECO:0000256" key="2">
    <source>
        <dbReference type="SAM" id="MobiDB-lite"/>
    </source>
</evidence>
<evidence type="ECO:0000313" key="3">
    <source>
        <dbReference type="EMBL" id="KAF5831004.1"/>
    </source>
</evidence>
<evidence type="ECO:0000313" key="4">
    <source>
        <dbReference type="Proteomes" id="UP000815325"/>
    </source>
</evidence>
<evidence type="ECO:0000256" key="1">
    <source>
        <dbReference type="ARBA" id="ARBA00043978"/>
    </source>
</evidence>
<comment type="similarity">
    <text evidence="1">Belongs to the ycf54 family.</text>
</comment>
<protein>
    <submittedName>
        <fullName evidence="3">Uncharacterized protein</fullName>
    </submittedName>
</protein>
<dbReference type="InterPro" id="IPR038409">
    <property type="entry name" value="Ycf54-like_sf"/>
</dbReference>
<dbReference type="PANTHER" id="PTHR35319:SF2">
    <property type="entry name" value="YCF54"/>
    <property type="match status" value="1"/>
</dbReference>